<dbReference type="Ensembl" id="ENSEBUT00000003536.1">
    <property type="protein sequence ID" value="ENSEBUP00000003172.1"/>
    <property type="gene ID" value="ENSEBUG00000002342.1"/>
</dbReference>
<evidence type="ECO:0000256" key="1">
    <source>
        <dbReference type="ARBA" id="ARBA00010963"/>
    </source>
</evidence>
<comment type="similarity">
    <text evidence="1">Belongs to the BORA family.</text>
</comment>
<dbReference type="AlphaFoldDB" id="A0A8C4N6L7"/>
<reference evidence="7" key="1">
    <citation type="submission" date="2025-05" db="UniProtKB">
        <authorList>
            <consortium name="Ensembl"/>
        </authorList>
    </citation>
    <scope>IDENTIFICATION</scope>
</reference>
<evidence type="ECO:0000313" key="7">
    <source>
        <dbReference type="Ensembl" id="ENSEBUP00000003172.1"/>
    </source>
</evidence>
<evidence type="ECO:0000256" key="4">
    <source>
        <dbReference type="ARBA" id="ARBA00022776"/>
    </source>
</evidence>
<evidence type="ECO:0000256" key="6">
    <source>
        <dbReference type="SAM" id="MobiDB-lite"/>
    </source>
</evidence>
<keyword evidence="3" id="KW-0132">Cell division</keyword>
<dbReference type="InterPro" id="IPR023252">
    <property type="entry name" value="Aurora_borealis_protein"/>
</dbReference>
<keyword evidence="5" id="KW-0131">Cell cycle</keyword>
<dbReference type="GO" id="GO:0051301">
    <property type="term" value="P:cell division"/>
    <property type="evidence" value="ECO:0007669"/>
    <property type="project" value="UniProtKB-KW"/>
</dbReference>
<dbReference type="Proteomes" id="UP000694388">
    <property type="component" value="Unplaced"/>
</dbReference>
<dbReference type="GO" id="GO:0005634">
    <property type="term" value="C:nucleus"/>
    <property type="evidence" value="ECO:0007669"/>
    <property type="project" value="TreeGrafter"/>
</dbReference>
<dbReference type="OMA" id="ISHEDVH"/>
<accession>A0A8C4N6L7</accession>
<organism evidence="7 8">
    <name type="scientific">Eptatretus burgeri</name>
    <name type="common">Inshore hagfish</name>
    <dbReference type="NCBI Taxonomy" id="7764"/>
    <lineage>
        <taxon>Eukaryota</taxon>
        <taxon>Metazoa</taxon>
        <taxon>Chordata</taxon>
        <taxon>Craniata</taxon>
        <taxon>Vertebrata</taxon>
        <taxon>Cyclostomata</taxon>
        <taxon>Myxini</taxon>
        <taxon>Myxiniformes</taxon>
        <taxon>Myxinidae</taxon>
        <taxon>Eptatretinae</taxon>
        <taxon>Eptatretus</taxon>
    </lineage>
</organism>
<dbReference type="GO" id="GO:0007088">
    <property type="term" value="P:regulation of mitotic nuclear division"/>
    <property type="evidence" value="ECO:0007669"/>
    <property type="project" value="TreeGrafter"/>
</dbReference>
<name>A0A8C4N6L7_EPTBU</name>
<feature type="region of interest" description="Disordered" evidence="6">
    <location>
        <begin position="254"/>
        <end position="291"/>
    </location>
</feature>
<dbReference type="GeneTree" id="ENSGT00390000013790"/>
<sequence length="337" mass="36686">MSQEVNVYEISCPKNSTPSICNPFDNEDPKSLHESIISPGGLEMAQKPQAPQGFRWSINDLAIMRPAEISHEDVHRQALYMSSTRMNDDMEEERQQAIEEFFSKSLIVPSPWIQESNGIHKAAQRNTIAEESFVQMDCSLRVMTDVSCQTLISVPPSVDLESILAEFCAPANDANSSLSLRRKLFIDSPSGMSQSSSLSDSPLVSPSGSPLLLSECLPQANTRFKSSALPDSHPKDGVQQVPSCAHTNCGGIETKASSDVTTSNTSHISSSPFASRQPGSSEIVTPPNLVPTTPSRQVILRTATPTHTVMQTPDIEGFSPIPHTHDRDQVLDVMVLS</sequence>
<dbReference type="GO" id="GO:0005737">
    <property type="term" value="C:cytoplasm"/>
    <property type="evidence" value="ECO:0007669"/>
    <property type="project" value="TreeGrafter"/>
</dbReference>
<proteinExistence type="inferred from homology"/>
<evidence type="ECO:0000256" key="5">
    <source>
        <dbReference type="ARBA" id="ARBA00023306"/>
    </source>
</evidence>
<dbReference type="Pfam" id="PF15280">
    <property type="entry name" value="BORA_N"/>
    <property type="match status" value="1"/>
</dbReference>
<dbReference type="PRINTS" id="PR02038">
    <property type="entry name" value="AURORABORA"/>
</dbReference>
<keyword evidence="8" id="KW-1185">Reference proteome</keyword>
<dbReference type="PANTHER" id="PTHR14728:SF2">
    <property type="entry name" value="PROTEIN AURORA BOREALIS"/>
    <property type="match status" value="1"/>
</dbReference>
<dbReference type="Ensembl" id="ENSEBUT00000003552.1">
    <property type="protein sequence ID" value="ENSEBUP00000003188.1"/>
    <property type="gene ID" value="ENSEBUG00000002342.1"/>
</dbReference>
<dbReference type="PANTHER" id="PTHR14728">
    <property type="entry name" value="PROTEIN AURORA BOREALIS"/>
    <property type="match status" value="1"/>
</dbReference>
<protein>
    <recommendedName>
        <fullName evidence="2">Protein aurora borealis</fullName>
    </recommendedName>
</protein>
<evidence type="ECO:0000313" key="8">
    <source>
        <dbReference type="Proteomes" id="UP000694388"/>
    </source>
</evidence>
<dbReference type="GO" id="GO:0019901">
    <property type="term" value="F:protein kinase binding"/>
    <property type="evidence" value="ECO:0007669"/>
    <property type="project" value="TreeGrafter"/>
</dbReference>
<feature type="compositionally biased region" description="Polar residues" evidence="6">
    <location>
        <begin position="255"/>
        <end position="283"/>
    </location>
</feature>
<keyword evidence="4" id="KW-0498">Mitosis</keyword>
<evidence type="ECO:0000256" key="3">
    <source>
        <dbReference type="ARBA" id="ARBA00022618"/>
    </source>
</evidence>
<dbReference type="GO" id="GO:0060236">
    <property type="term" value="P:regulation of mitotic spindle organization"/>
    <property type="evidence" value="ECO:0007669"/>
    <property type="project" value="TreeGrafter"/>
</dbReference>
<evidence type="ECO:0000256" key="2">
    <source>
        <dbReference type="ARBA" id="ARBA00020055"/>
    </source>
</evidence>